<organism evidence="1 2">
    <name type="scientific">Streptomyces synnematoformans</name>
    <dbReference type="NCBI Taxonomy" id="415721"/>
    <lineage>
        <taxon>Bacteria</taxon>
        <taxon>Bacillati</taxon>
        <taxon>Actinomycetota</taxon>
        <taxon>Actinomycetes</taxon>
        <taxon>Kitasatosporales</taxon>
        <taxon>Streptomycetaceae</taxon>
        <taxon>Streptomyces</taxon>
    </lineage>
</organism>
<dbReference type="PANTHER" id="PTHR33215:SF13">
    <property type="entry name" value="PROTEIN DISTAL ANTENNA"/>
    <property type="match status" value="1"/>
</dbReference>
<dbReference type="Pfam" id="PF01527">
    <property type="entry name" value="HTH_Tnp_1"/>
    <property type="match status" value="1"/>
</dbReference>
<dbReference type="SUPFAM" id="SSF46689">
    <property type="entry name" value="Homeodomain-like"/>
    <property type="match status" value="1"/>
</dbReference>
<dbReference type="InterPro" id="IPR002514">
    <property type="entry name" value="Transposase_8"/>
</dbReference>
<gene>
    <name evidence="1" type="ORF">GCM10009802_07700</name>
</gene>
<proteinExistence type="predicted"/>
<dbReference type="Gene3D" id="1.10.10.60">
    <property type="entry name" value="Homeodomain-like"/>
    <property type="match status" value="1"/>
</dbReference>
<dbReference type="Proteomes" id="UP001500443">
    <property type="component" value="Unassembled WGS sequence"/>
</dbReference>
<name>A0ABN2XE88_9ACTN</name>
<accession>A0ABN2XE88</accession>
<reference evidence="1 2" key="1">
    <citation type="journal article" date="2019" name="Int. J. Syst. Evol. Microbiol.">
        <title>The Global Catalogue of Microorganisms (GCM) 10K type strain sequencing project: providing services to taxonomists for standard genome sequencing and annotation.</title>
        <authorList>
            <consortium name="The Broad Institute Genomics Platform"/>
            <consortium name="The Broad Institute Genome Sequencing Center for Infectious Disease"/>
            <person name="Wu L."/>
            <person name="Ma J."/>
        </authorList>
    </citation>
    <scope>NUCLEOTIDE SEQUENCE [LARGE SCALE GENOMIC DNA]</scope>
    <source>
        <strain evidence="1 2">JCM 15481</strain>
    </source>
</reference>
<protein>
    <submittedName>
        <fullName evidence="1">Transposase</fullName>
    </submittedName>
</protein>
<evidence type="ECO:0000313" key="2">
    <source>
        <dbReference type="Proteomes" id="UP001500443"/>
    </source>
</evidence>
<sequence length="102" mass="11688">MESMGKKKPRPRRSFTPEFKAEIVELCRRGDRSVGQVAKDFDLTETAVRLWVSQAEADAGEEPGLTTGERAELVRLRQENHRLRQDVDVLKRATAFFANETR</sequence>
<dbReference type="PANTHER" id="PTHR33215">
    <property type="entry name" value="PROTEIN DISTAL ANTENNA"/>
    <property type="match status" value="1"/>
</dbReference>
<dbReference type="InterPro" id="IPR009057">
    <property type="entry name" value="Homeodomain-like_sf"/>
</dbReference>
<keyword evidence="2" id="KW-1185">Reference proteome</keyword>
<dbReference type="InterPro" id="IPR051839">
    <property type="entry name" value="RD_transcriptional_regulator"/>
</dbReference>
<dbReference type="EMBL" id="BAAAPF010000009">
    <property type="protein sequence ID" value="GAA2110503.1"/>
    <property type="molecule type" value="Genomic_DNA"/>
</dbReference>
<comment type="caution">
    <text evidence="1">The sequence shown here is derived from an EMBL/GenBank/DDBJ whole genome shotgun (WGS) entry which is preliminary data.</text>
</comment>
<evidence type="ECO:0000313" key="1">
    <source>
        <dbReference type="EMBL" id="GAA2110503.1"/>
    </source>
</evidence>